<dbReference type="Proteomes" id="UP000298493">
    <property type="component" value="Unassembled WGS sequence"/>
</dbReference>
<keyword evidence="3" id="KW-1185">Reference proteome</keyword>
<comment type="caution">
    <text evidence="2">The sequence shown here is derived from an EMBL/GenBank/DDBJ whole genome shotgun (WGS) entry which is preliminary data.</text>
</comment>
<keyword evidence="2" id="KW-0436">Ligase</keyword>
<dbReference type="OrthoDB" id="406505at2759"/>
<dbReference type="CDD" id="cd22269">
    <property type="entry name" value="DPBB_EG45-like"/>
    <property type="match status" value="1"/>
</dbReference>
<sequence>MKVPTALIALSYFAHLGLCVPGTATTYNKQPFPNKCYGYNTAEIPLNGLYGAVGLRFWDGNAACGRKYQITCIGPPPGGKGRCTDKSVVIKVVEGRLGSKAPDVSLGPAAAALLYTGGGLFGVQIHEV</sequence>
<feature type="signal peptide" evidence="1">
    <location>
        <begin position="1"/>
        <end position="19"/>
    </location>
</feature>
<dbReference type="SUPFAM" id="SSF50685">
    <property type="entry name" value="Barwin-like endoglucanases"/>
    <property type="match status" value="1"/>
</dbReference>
<feature type="chain" id="PRO_5021280481" evidence="1">
    <location>
        <begin position="20"/>
        <end position="128"/>
    </location>
</feature>
<accession>A0A4Z1PGC1</accession>
<dbReference type="Gene3D" id="2.40.40.10">
    <property type="entry name" value="RlpA-like domain"/>
    <property type="match status" value="1"/>
</dbReference>
<dbReference type="InterPro" id="IPR036908">
    <property type="entry name" value="RlpA-like_sf"/>
</dbReference>
<organism evidence="2 3">
    <name type="scientific">Venturia nashicola</name>
    <dbReference type="NCBI Taxonomy" id="86259"/>
    <lineage>
        <taxon>Eukaryota</taxon>
        <taxon>Fungi</taxon>
        <taxon>Dikarya</taxon>
        <taxon>Ascomycota</taxon>
        <taxon>Pezizomycotina</taxon>
        <taxon>Dothideomycetes</taxon>
        <taxon>Pleosporomycetidae</taxon>
        <taxon>Venturiales</taxon>
        <taxon>Venturiaceae</taxon>
        <taxon>Venturia</taxon>
    </lineage>
</organism>
<evidence type="ECO:0000256" key="1">
    <source>
        <dbReference type="SAM" id="SignalP"/>
    </source>
</evidence>
<keyword evidence="1" id="KW-0732">Signal</keyword>
<protein>
    <submittedName>
        <fullName evidence="2">Cytoplasmic tyrosine-tRNA ligase</fullName>
    </submittedName>
</protein>
<dbReference type="AlphaFoldDB" id="A0A4Z1PGC1"/>
<dbReference type="PANTHER" id="PTHR47480">
    <property type="entry name" value="EG45-LIKE DOMAIN CONTAINING PROTEIN"/>
    <property type="match status" value="1"/>
</dbReference>
<name>A0A4Z1PGC1_9PEZI</name>
<gene>
    <name evidence="2" type="ORF">E6O75_ATG05418</name>
</gene>
<evidence type="ECO:0000313" key="3">
    <source>
        <dbReference type="Proteomes" id="UP000298493"/>
    </source>
</evidence>
<dbReference type="PANTHER" id="PTHR47480:SF1">
    <property type="entry name" value="EG45-LIKE DOMAIN CONTAINING PROTEIN 1"/>
    <property type="match status" value="1"/>
</dbReference>
<proteinExistence type="predicted"/>
<dbReference type="GO" id="GO:0016874">
    <property type="term" value="F:ligase activity"/>
    <property type="evidence" value="ECO:0007669"/>
    <property type="project" value="UniProtKB-KW"/>
</dbReference>
<dbReference type="EMBL" id="SNSC02000010">
    <property type="protein sequence ID" value="TID20654.1"/>
    <property type="molecule type" value="Genomic_DNA"/>
</dbReference>
<reference evidence="2 3" key="1">
    <citation type="submission" date="2019-04" db="EMBL/GenBank/DDBJ databases">
        <title>High contiguity whole genome sequence and gene annotation resource for two Venturia nashicola isolates.</title>
        <authorList>
            <person name="Prokchorchik M."/>
            <person name="Won K."/>
            <person name="Lee Y."/>
            <person name="Choi E.D."/>
            <person name="Segonzac C."/>
            <person name="Sohn K.H."/>
        </authorList>
    </citation>
    <scope>NUCLEOTIDE SEQUENCE [LARGE SCALE GENOMIC DNA]</scope>
    <source>
        <strain evidence="2 3">PRI2</strain>
    </source>
</reference>
<evidence type="ECO:0000313" key="2">
    <source>
        <dbReference type="EMBL" id="TID20654.1"/>
    </source>
</evidence>